<dbReference type="OrthoDB" id="2559326at2759"/>
<dbReference type="Proteomes" id="UP000076798">
    <property type="component" value="Unassembled WGS sequence"/>
</dbReference>
<proteinExistence type="predicted"/>
<evidence type="ECO:0000313" key="2">
    <source>
        <dbReference type="EMBL" id="KZT37454.1"/>
    </source>
</evidence>
<name>A0A166CHE9_9AGAM</name>
<keyword evidence="3" id="KW-1185">Reference proteome</keyword>
<evidence type="ECO:0000256" key="1">
    <source>
        <dbReference type="SAM" id="Phobius"/>
    </source>
</evidence>
<dbReference type="EMBL" id="KV428083">
    <property type="protein sequence ID" value="KZT37454.1"/>
    <property type="molecule type" value="Genomic_DNA"/>
</dbReference>
<dbReference type="Pfam" id="PF15932">
    <property type="entry name" value="DUF4748"/>
    <property type="match status" value="1"/>
</dbReference>
<sequence>MNSARSTFLGWGALIVAAGGGYYIAKRQLAVERKQAYEKAGVKPQVPMTWEQLKRETEVNLPPSNSPKPPT</sequence>
<keyword evidence="1" id="KW-0812">Transmembrane</keyword>
<dbReference type="InterPro" id="IPR031833">
    <property type="entry name" value="DUF4748"/>
</dbReference>
<reference evidence="2 3" key="1">
    <citation type="journal article" date="2016" name="Mol. Biol. Evol.">
        <title>Comparative Genomics of Early-Diverging Mushroom-Forming Fungi Provides Insights into the Origins of Lignocellulose Decay Capabilities.</title>
        <authorList>
            <person name="Nagy L.G."/>
            <person name="Riley R."/>
            <person name="Tritt A."/>
            <person name="Adam C."/>
            <person name="Daum C."/>
            <person name="Floudas D."/>
            <person name="Sun H."/>
            <person name="Yadav J.S."/>
            <person name="Pangilinan J."/>
            <person name="Larsson K.H."/>
            <person name="Matsuura K."/>
            <person name="Barry K."/>
            <person name="Labutti K."/>
            <person name="Kuo R."/>
            <person name="Ohm R.A."/>
            <person name="Bhattacharya S.S."/>
            <person name="Shirouzu T."/>
            <person name="Yoshinaga Y."/>
            <person name="Martin F.M."/>
            <person name="Grigoriev I.V."/>
            <person name="Hibbett D.S."/>
        </authorList>
    </citation>
    <scope>NUCLEOTIDE SEQUENCE [LARGE SCALE GENOMIC DNA]</scope>
    <source>
        <strain evidence="2 3">HHB10207 ss-3</strain>
    </source>
</reference>
<keyword evidence="1" id="KW-0472">Membrane</keyword>
<feature type="transmembrane region" description="Helical" evidence="1">
    <location>
        <begin position="6"/>
        <end position="25"/>
    </location>
</feature>
<dbReference type="AlphaFoldDB" id="A0A166CHE9"/>
<evidence type="ECO:0000313" key="3">
    <source>
        <dbReference type="Proteomes" id="UP000076798"/>
    </source>
</evidence>
<keyword evidence="1" id="KW-1133">Transmembrane helix</keyword>
<organism evidence="2 3">
    <name type="scientific">Sistotremastrum suecicum HHB10207 ss-3</name>
    <dbReference type="NCBI Taxonomy" id="1314776"/>
    <lineage>
        <taxon>Eukaryota</taxon>
        <taxon>Fungi</taxon>
        <taxon>Dikarya</taxon>
        <taxon>Basidiomycota</taxon>
        <taxon>Agaricomycotina</taxon>
        <taxon>Agaricomycetes</taxon>
        <taxon>Sistotremastrales</taxon>
        <taxon>Sistotremastraceae</taxon>
        <taxon>Sistotremastrum</taxon>
    </lineage>
</organism>
<accession>A0A166CHE9</accession>
<gene>
    <name evidence="2" type="ORF">SISSUDRAFT_1129582</name>
</gene>
<protein>
    <submittedName>
        <fullName evidence="2">Uncharacterized protein</fullName>
    </submittedName>
</protein>